<evidence type="ECO:0000313" key="6">
    <source>
        <dbReference type="Proteomes" id="UP000002630"/>
    </source>
</evidence>
<dbReference type="Proteomes" id="UP000002630">
    <property type="component" value="Linkage Group LG11"/>
</dbReference>
<evidence type="ECO:0000256" key="4">
    <source>
        <dbReference type="SAM" id="MobiDB-lite"/>
    </source>
</evidence>
<feature type="repeat" description="ANK" evidence="3">
    <location>
        <begin position="103"/>
        <end position="135"/>
    </location>
</feature>
<dbReference type="Gene3D" id="1.25.40.20">
    <property type="entry name" value="Ankyrin repeat-containing domain"/>
    <property type="match status" value="2"/>
</dbReference>
<feature type="region of interest" description="Disordered" evidence="4">
    <location>
        <begin position="264"/>
        <end position="387"/>
    </location>
</feature>
<dbReference type="PANTHER" id="PTHR24198:SF165">
    <property type="entry name" value="ANKYRIN REPEAT-CONTAINING PROTEIN-RELATED"/>
    <property type="match status" value="1"/>
</dbReference>
<evidence type="ECO:0000313" key="5">
    <source>
        <dbReference type="EMBL" id="CBJ32879.1"/>
    </source>
</evidence>
<dbReference type="InterPro" id="IPR002110">
    <property type="entry name" value="Ankyrin_rpt"/>
</dbReference>
<feature type="compositionally biased region" description="Basic and acidic residues" evidence="4">
    <location>
        <begin position="483"/>
        <end position="493"/>
    </location>
</feature>
<feature type="compositionally biased region" description="Basic and acidic residues" evidence="4">
    <location>
        <begin position="321"/>
        <end position="347"/>
    </location>
</feature>
<dbReference type="Pfam" id="PF12796">
    <property type="entry name" value="Ank_2"/>
    <property type="match status" value="2"/>
</dbReference>
<feature type="region of interest" description="Disordered" evidence="4">
    <location>
        <begin position="472"/>
        <end position="493"/>
    </location>
</feature>
<dbReference type="AlphaFoldDB" id="D7FZS2"/>
<accession>D7FZS2</accession>
<reference evidence="5 6" key="1">
    <citation type="journal article" date="2010" name="Nature">
        <title>The Ectocarpus genome and the independent evolution of multicellularity in brown algae.</title>
        <authorList>
            <person name="Cock J.M."/>
            <person name="Sterck L."/>
            <person name="Rouze P."/>
            <person name="Scornet D."/>
            <person name="Allen A.E."/>
            <person name="Amoutzias G."/>
            <person name="Anthouard V."/>
            <person name="Artiguenave F."/>
            <person name="Aury J.M."/>
            <person name="Badger J.H."/>
            <person name="Beszteri B."/>
            <person name="Billiau K."/>
            <person name="Bonnet E."/>
            <person name="Bothwell J.H."/>
            <person name="Bowler C."/>
            <person name="Boyen C."/>
            <person name="Brownlee C."/>
            <person name="Carrano C.J."/>
            <person name="Charrier B."/>
            <person name="Cho G.Y."/>
            <person name="Coelho S.M."/>
            <person name="Collen J."/>
            <person name="Corre E."/>
            <person name="Da Silva C."/>
            <person name="Delage L."/>
            <person name="Delaroque N."/>
            <person name="Dittami S.M."/>
            <person name="Doulbeau S."/>
            <person name="Elias M."/>
            <person name="Farnham G."/>
            <person name="Gachon C.M."/>
            <person name="Gschloessl B."/>
            <person name="Heesch S."/>
            <person name="Jabbari K."/>
            <person name="Jubin C."/>
            <person name="Kawai H."/>
            <person name="Kimura K."/>
            <person name="Kloareg B."/>
            <person name="Kupper F.C."/>
            <person name="Lang D."/>
            <person name="Le Bail A."/>
            <person name="Leblanc C."/>
            <person name="Lerouge P."/>
            <person name="Lohr M."/>
            <person name="Lopez P.J."/>
            <person name="Martens C."/>
            <person name="Maumus F."/>
            <person name="Michel G."/>
            <person name="Miranda-Saavedra D."/>
            <person name="Morales J."/>
            <person name="Moreau H."/>
            <person name="Motomura T."/>
            <person name="Nagasato C."/>
            <person name="Napoli C.A."/>
            <person name="Nelson D.R."/>
            <person name="Nyvall-Collen P."/>
            <person name="Peters A.F."/>
            <person name="Pommier C."/>
            <person name="Potin P."/>
            <person name="Poulain J."/>
            <person name="Quesneville H."/>
            <person name="Read B."/>
            <person name="Rensing S.A."/>
            <person name="Ritter A."/>
            <person name="Rousvoal S."/>
            <person name="Samanta M."/>
            <person name="Samson G."/>
            <person name="Schroeder D.C."/>
            <person name="Segurens B."/>
            <person name="Strittmatter M."/>
            <person name="Tonon T."/>
            <person name="Tregear J.W."/>
            <person name="Valentin K."/>
            <person name="von Dassow P."/>
            <person name="Yamagishi T."/>
            <person name="Van de Peer Y."/>
            <person name="Wincker P."/>
        </authorList>
    </citation>
    <scope>NUCLEOTIDE SEQUENCE [LARGE SCALE GENOMIC DNA]</scope>
    <source>
        <strain evidence="6">Ec32 / CCAP1310/4</strain>
    </source>
</reference>
<keyword evidence="6" id="KW-1185">Reference proteome</keyword>
<feature type="repeat" description="ANK" evidence="3">
    <location>
        <begin position="73"/>
        <end position="102"/>
    </location>
</feature>
<proteinExistence type="predicted"/>
<organism evidence="5 6">
    <name type="scientific">Ectocarpus siliculosus</name>
    <name type="common">Brown alga</name>
    <name type="synonym">Conferva siliculosa</name>
    <dbReference type="NCBI Taxonomy" id="2880"/>
    <lineage>
        <taxon>Eukaryota</taxon>
        <taxon>Sar</taxon>
        <taxon>Stramenopiles</taxon>
        <taxon>Ochrophyta</taxon>
        <taxon>PX clade</taxon>
        <taxon>Phaeophyceae</taxon>
        <taxon>Ectocarpales</taxon>
        <taxon>Ectocarpaceae</taxon>
        <taxon>Ectocarpus</taxon>
    </lineage>
</organism>
<dbReference type="OrthoDB" id="194358at2759"/>
<dbReference type="eggNOG" id="KOG4177">
    <property type="taxonomic scope" value="Eukaryota"/>
</dbReference>
<evidence type="ECO:0000256" key="2">
    <source>
        <dbReference type="ARBA" id="ARBA00023043"/>
    </source>
</evidence>
<feature type="repeat" description="ANK" evidence="3">
    <location>
        <begin position="3"/>
        <end position="35"/>
    </location>
</feature>
<feature type="compositionally biased region" description="Basic and acidic residues" evidence="4">
    <location>
        <begin position="264"/>
        <end position="274"/>
    </location>
</feature>
<keyword evidence="2 3" id="KW-0040">ANK repeat</keyword>
<dbReference type="PROSITE" id="PS50297">
    <property type="entry name" value="ANK_REP_REGION"/>
    <property type="match status" value="4"/>
</dbReference>
<feature type="compositionally biased region" description="Polar residues" evidence="4">
    <location>
        <begin position="285"/>
        <end position="299"/>
    </location>
</feature>
<dbReference type="SUPFAM" id="SSF48403">
    <property type="entry name" value="Ankyrin repeat"/>
    <property type="match status" value="1"/>
</dbReference>
<dbReference type="SMART" id="SM00248">
    <property type="entry name" value="ANK"/>
    <property type="match status" value="4"/>
</dbReference>
<gene>
    <name evidence="5" type="ORF">Esi_0383_0022</name>
</gene>
<feature type="compositionally biased region" description="Polar residues" evidence="4">
    <location>
        <begin position="308"/>
        <end position="320"/>
    </location>
</feature>
<dbReference type="PROSITE" id="PS50088">
    <property type="entry name" value="ANK_REPEAT"/>
    <property type="match status" value="4"/>
</dbReference>
<dbReference type="PANTHER" id="PTHR24198">
    <property type="entry name" value="ANKYRIN REPEAT AND PROTEIN KINASE DOMAIN-CONTAINING PROTEIN"/>
    <property type="match status" value="1"/>
</dbReference>
<evidence type="ECO:0000256" key="3">
    <source>
        <dbReference type="PROSITE-ProRule" id="PRU00023"/>
    </source>
</evidence>
<feature type="repeat" description="ANK" evidence="3">
    <location>
        <begin position="36"/>
        <end position="68"/>
    </location>
</feature>
<dbReference type="EMBL" id="FN648579">
    <property type="protein sequence ID" value="CBJ32879.1"/>
    <property type="molecule type" value="Genomic_DNA"/>
</dbReference>
<dbReference type="InterPro" id="IPR036770">
    <property type="entry name" value="Ankyrin_rpt-contain_sf"/>
</dbReference>
<dbReference type="InParanoid" id="D7FZS2"/>
<keyword evidence="1" id="KW-0677">Repeat</keyword>
<protein>
    <submittedName>
        <fullName evidence="5">Ankyrin 2,3/unc44</fullName>
    </submittedName>
</protein>
<sequence length="493" mass="53657">MPENWTPAHLASKYGNLDLLEVLVDRGARLEAKTKQGWKPLHFAARDGHLACVELLLSKKAKASCVTKDCLSTPLHVAANAGFADVCRRLLEEDIDPDARDVIDRTAMHLAADQGHLEVVKALLEGGAKVDVLDHDSWSPRQSAEFRGFLEVAAVLAKDYSVLKEGEGATKGASAALPPAPWHIEIFAQVRLDTARQRKLHGVSVAREGVYARYANIYKDHAARTYARTIEASRQERGGLEAYRRRVVKASTDAERYRGYVEMDTPRDDPHWEEDGLGLLPADGGSTSTNYAASSNGRESGSVAGFSPSRSSANVDVSLSSEKEDGAGRGLVHGDETARRWPVDRAAPECSMGDGGEPEAPAVSRLDSVTDDENTATTRRSFDHGGGGGRGCFVDVVPFNNIRAKYLRPWNDTELSRPYHVAPSPTWRADRAVGTPSLASSVGSSITSTDAFSAAGSGQTLEAYRKTNLRNPATHRPRSRTLNWKDGKEWRMN</sequence>
<evidence type="ECO:0000256" key="1">
    <source>
        <dbReference type="ARBA" id="ARBA00022737"/>
    </source>
</evidence>
<dbReference type="EMBL" id="FN649736">
    <property type="protein sequence ID" value="CBJ32879.1"/>
    <property type="molecule type" value="Genomic_DNA"/>
</dbReference>
<dbReference type="STRING" id="2880.D7FZS2"/>
<name>D7FZS2_ECTSI</name>